<evidence type="ECO:0000256" key="2">
    <source>
        <dbReference type="ARBA" id="ARBA00022723"/>
    </source>
</evidence>
<evidence type="ECO:0000256" key="1">
    <source>
        <dbReference type="ARBA" id="ARBA00001947"/>
    </source>
</evidence>
<dbReference type="OrthoDB" id="288942at2759"/>
<dbReference type="Gene3D" id="3.30.980.10">
    <property type="entry name" value="Threonyl-trna Synthetase, Chain A, domain 2"/>
    <property type="match status" value="1"/>
</dbReference>
<keyword evidence="3" id="KW-0862">Zinc</keyword>
<dbReference type="SMART" id="SM00863">
    <property type="entry name" value="tRNA_SAD"/>
    <property type="match status" value="1"/>
</dbReference>
<comment type="cofactor">
    <cofactor evidence="1">
        <name>Zn(2+)</name>
        <dbReference type="ChEBI" id="CHEBI:29105"/>
    </cofactor>
</comment>
<dbReference type="InterPro" id="IPR051335">
    <property type="entry name" value="Alanyl-tRNA_Editing_Enzymes"/>
</dbReference>
<feature type="compositionally biased region" description="Polar residues" evidence="4">
    <location>
        <begin position="1"/>
        <end position="12"/>
    </location>
</feature>
<dbReference type="GO" id="GO:0002196">
    <property type="term" value="F:Ser-tRNA(Ala) deacylase activity"/>
    <property type="evidence" value="ECO:0007669"/>
    <property type="project" value="TreeGrafter"/>
</dbReference>
<reference evidence="6 7" key="1">
    <citation type="journal article" date="2013" name="Curr. Biol.">
        <title>The Genome of the Foraminiferan Reticulomyxa filosa.</title>
        <authorList>
            <person name="Glockner G."/>
            <person name="Hulsmann N."/>
            <person name="Schleicher M."/>
            <person name="Noegel A.A."/>
            <person name="Eichinger L."/>
            <person name="Gallinger C."/>
            <person name="Pawlowski J."/>
            <person name="Sierra R."/>
            <person name="Euteneuer U."/>
            <person name="Pillet L."/>
            <person name="Moustafa A."/>
            <person name="Platzer M."/>
            <person name="Groth M."/>
            <person name="Szafranski K."/>
            <person name="Schliwa M."/>
        </authorList>
    </citation>
    <scope>NUCLEOTIDE SEQUENCE [LARGE SCALE GENOMIC DNA]</scope>
</reference>
<dbReference type="GO" id="GO:0043039">
    <property type="term" value="P:tRNA aminoacylation"/>
    <property type="evidence" value="ECO:0007669"/>
    <property type="project" value="InterPro"/>
</dbReference>
<dbReference type="InterPro" id="IPR018163">
    <property type="entry name" value="Thr/Ala-tRNA-synth_IIc_edit"/>
</dbReference>
<comment type="caution">
    <text evidence="6">The sequence shown here is derived from an EMBL/GenBank/DDBJ whole genome shotgun (WGS) entry which is preliminary data.</text>
</comment>
<protein>
    <submittedName>
        <fullName evidence="6">Alanyl-tRNA synthetase</fullName>
    </submittedName>
</protein>
<dbReference type="Proteomes" id="UP000023152">
    <property type="component" value="Unassembled WGS sequence"/>
</dbReference>
<dbReference type="Pfam" id="PF07973">
    <property type="entry name" value="tRNA_SAD"/>
    <property type="match status" value="1"/>
</dbReference>
<dbReference type="InterPro" id="IPR012947">
    <property type="entry name" value="tRNA_SAD"/>
</dbReference>
<dbReference type="AlphaFoldDB" id="X6P8F9"/>
<accession>X6P8F9</accession>
<evidence type="ECO:0000259" key="5">
    <source>
        <dbReference type="SMART" id="SM00863"/>
    </source>
</evidence>
<dbReference type="SUPFAM" id="SSF55186">
    <property type="entry name" value="ThrRS/AlaRS common domain"/>
    <property type="match status" value="1"/>
</dbReference>
<dbReference type="GO" id="GO:0005524">
    <property type="term" value="F:ATP binding"/>
    <property type="evidence" value="ECO:0007669"/>
    <property type="project" value="InterPro"/>
</dbReference>
<feature type="domain" description="Threonyl/alanyl tRNA synthetase SAD" evidence="5">
    <location>
        <begin position="207"/>
        <end position="251"/>
    </location>
</feature>
<sequence length="325" mass="37152">MVVSCKSWTQSDGLAGADSKKANKKKDSKSEAFYEIQFEDTMFCPFFLKIMTHKLFFSVTQVSRTDKGEVLHKTSKPLEVGDSVKITVDWSRRWDHMQQHSGQHLISAVAKELFHAPTMKELSILSIVCHVLLCYVRQYPKPSMIDLSIKELSNEQVQQLEQRVNEIIREGREMAVHIFHDEKSIEDFASQHSTFRQKPLPAGTGPLRVIEIEGVEYNTCCGTHLTNTRQMQMVKICSSNSNNDNGITQISFLSGQRILENVQRMLDNEKQITSLLTCASDEFVSNITKLQTESVIFLFDIITNQTFLLFHLIMTAQENCRFEGC</sequence>
<dbReference type="EMBL" id="ASPP01003028">
    <property type="protein sequence ID" value="ETO33922.1"/>
    <property type="molecule type" value="Genomic_DNA"/>
</dbReference>
<evidence type="ECO:0000313" key="6">
    <source>
        <dbReference type="EMBL" id="ETO33922.1"/>
    </source>
</evidence>
<feature type="region of interest" description="Disordered" evidence="4">
    <location>
        <begin position="1"/>
        <end position="21"/>
    </location>
</feature>
<keyword evidence="6" id="KW-0030">Aminoacyl-tRNA synthetase</keyword>
<proteinExistence type="predicted"/>
<dbReference type="GO" id="GO:0004812">
    <property type="term" value="F:aminoacyl-tRNA ligase activity"/>
    <property type="evidence" value="ECO:0007669"/>
    <property type="project" value="UniProtKB-KW"/>
</dbReference>
<keyword evidence="7" id="KW-1185">Reference proteome</keyword>
<keyword evidence="6" id="KW-0436">Ligase</keyword>
<keyword evidence="2" id="KW-0479">Metal-binding</keyword>
<name>X6P8F9_RETFI</name>
<dbReference type="GO" id="GO:0046872">
    <property type="term" value="F:metal ion binding"/>
    <property type="evidence" value="ECO:0007669"/>
    <property type="project" value="UniProtKB-KW"/>
</dbReference>
<dbReference type="PANTHER" id="PTHR43462">
    <property type="entry name" value="ALANYL-TRNA EDITING PROTEIN"/>
    <property type="match status" value="1"/>
</dbReference>
<evidence type="ECO:0000313" key="7">
    <source>
        <dbReference type="Proteomes" id="UP000023152"/>
    </source>
</evidence>
<dbReference type="PANTHER" id="PTHR43462:SF1">
    <property type="entry name" value="ALANYL-TRNA EDITING PROTEIN AARSD1"/>
    <property type="match status" value="1"/>
</dbReference>
<gene>
    <name evidence="6" type="ORF">RFI_03170</name>
</gene>
<evidence type="ECO:0000256" key="4">
    <source>
        <dbReference type="SAM" id="MobiDB-lite"/>
    </source>
</evidence>
<evidence type="ECO:0000256" key="3">
    <source>
        <dbReference type="ARBA" id="ARBA00022833"/>
    </source>
</evidence>
<organism evidence="6 7">
    <name type="scientific">Reticulomyxa filosa</name>
    <dbReference type="NCBI Taxonomy" id="46433"/>
    <lineage>
        <taxon>Eukaryota</taxon>
        <taxon>Sar</taxon>
        <taxon>Rhizaria</taxon>
        <taxon>Retaria</taxon>
        <taxon>Foraminifera</taxon>
        <taxon>Monothalamids</taxon>
        <taxon>Reticulomyxidae</taxon>
        <taxon>Reticulomyxa</taxon>
    </lineage>
</organism>